<dbReference type="InterPro" id="IPR013249">
    <property type="entry name" value="RNA_pol_sigma70_r4_t2"/>
</dbReference>
<name>A0ABY5SLM2_9BACL</name>
<dbReference type="PANTHER" id="PTHR43133">
    <property type="entry name" value="RNA POLYMERASE ECF-TYPE SIGMA FACTO"/>
    <property type="match status" value="1"/>
</dbReference>
<dbReference type="CDD" id="cd06171">
    <property type="entry name" value="Sigma70_r4"/>
    <property type="match status" value="1"/>
</dbReference>
<feature type="domain" description="HTH luxR-type" evidence="5">
    <location>
        <begin position="130"/>
        <end position="157"/>
    </location>
</feature>
<dbReference type="Gene3D" id="1.10.1740.10">
    <property type="match status" value="1"/>
</dbReference>
<evidence type="ECO:0000256" key="3">
    <source>
        <dbReference type="ARBA" id="ARBA00023082"/>
    </source>
</evidence>
<dbReference type="Proteomes" id="UP001057877">
    <property type="component" value="Chromosome"/>
</dbReference>
<dbReference type="InterPro" id="IPR000792">
    <property type="entry name" value="Tscrpt_reg_LuxR_C"/>
</dbReference>
<dbReference type="RefSeq" id="WP_258389650.1">
    <property type="nucleotide sequence ID" value="NZ_CP091430.1"/>
</dbReference>
<evidence type="ECO:0000256" key="1">
    <source>
        <dbReference type="ARBA" id="ARBA00010641"/>
    </source>
</evidence>
<keyword evidence="4" id="KW-0804">Transcription</keyword>
<evidence type="ECO:0000313" key="6">
    <source>
        <dbReference type="EMBL" id="UVI33597.1"/>
    </source>
</evidence>
<proteinExistence type="inferred from homology"/>
<sequence>MSTTVQEAIKGTREAFIQLIRANEQSMYAVARGILKSDSDAADAIQEAILKAYNGIGGLREPAYFRTWLIRILINECRQIARHNSKFIPMIGLVEREDAHGFESTVEFDELLGELDLEHKEVVVLYYMEDMSVKEIAQLLDISEGTVKSRLYRARMRLAVLLKETEPEVGLQ</sequence>
<dbReference type="Pfam" id="PF08281">
    <property type="entry name" value="Sigma70_r4_2"/>
    <property type="match status" value="1"/>
</dbReference>
<dbReference type="SUPFAM" id="SSF88946">
    <property type="entry name" value="Sigma2 domain of RNA polymerase sigma factors"/>
    <property type="match status" value="1"/>
</dbReference>
<dbReference type="NCBIfam" id="TIGR02937">
    <property type="entry name" value="sigma70-ECF"/>
    <property type="match status" value="1"/>
</dbReference>
<dbReference type="InterPro" id="IPR013325">
    <property type="entry name" value="RNA_pol_sigma_r2"/>
</dbReference>
<dbReference type="InterPro" id="IPR007627">
    <property type="entry name" value="RNA_pol_sigma70_r2"/>
</dbReference>
<dbReference type="Pfam" id="PF04542">
    <property type="entry name" value="Sigma70_r2"/>
    <property type="match status" value="1"/>
</dbReference>
<dbReference type="InterPro" id="IPR013324">
    <property type="entry name" value="RNA_pol_sigma_r3/r4-like"/>
</dbReference>
<comment type="similarity">
    <text evidence="1">Belongs to the sigma-70 factor family. ECF subfamily.</text>
</comment>
<keyword evidence="7" id="KW-1185">Reference proteome</keyword>
<accession>A0ABY5SLM2</accession>
<protein>
    <submittedName>
        <fullName evidence="6">Sigma-70 family RNA polymerase sigma factor</fullName>
    </submittedName>
</protein>
<gene>
    <name evidence="6" type="ORF">L1F29_09510</name>
</gene>
<dbReference type="PANTHER" id="PTHR43133:SF51">
    <property type="entry name" value="RNA POLYMERASE SIGMA FACTOR"/>
    <property type="match status" value="1"/>
</dbReference>
<evidence type="ECO:0000256" key="4">
    <source>
        <dbReference type="ARBA" id="ARBA00023163"/>
    </source>
</evidence>
<keyword evidence="2" id="KW-0805">Transcription regulation</keyword>
<organism evidence="6 7">
    <name type="scientific">Paenibacillus spongiae</name>
    <dbReference type="NCBI Taxonomy" id="2909671"/>
    <lineage>
        <taxon>Bacteria</taxon>
        <taxon>Bacillati</taxon>
        <taxon>Bacillota</taxon>
        <taxon>Bacilli</taxon>
        <taxon>Bacillales</taxon>
        <taxon>Paenibacillaceae</taxon>
        <taxon>Paenibacillus</taxon>
    </lineage>
</organism>
<evidence type="ECO:0000259" key="5">
    <source>
        <dbReference type="PROSITE" id="PS00622"/>
    </source>
</evidence>
<dbReference type="InterPro" id="IPR039425">
    <property type="entry name" value="RNA_pol_sigma-70-like"/>
</dbReference>
<keyword evidence="3" id="KW-0731">Sigma factor</keyword>
<reference evidence="6" key="1">
    <citation type="submission" date="2022-01" db="EMBL/GenBank/DDBJ databases">
        <title>Paenibacillus spongiae sp. nov., isolated from marine sponge.</title>
        <authorList>
            <person name="Li Z."/>
            <person name="Zhang M."/>
        </authorList>
    </citation>
    <scope>NUCLEOTIDE SEQUENCE</scope>
    <source>
        <strain evidence="6">PHS-Z3</strain>
    </source>
</reference>
<dbReference type="InterPro" id="IPR014284">
    <property type="entry name" value="RNA_pol_sigma-70_dom"/>
</dbReference>
<dbReference type="SUPFAM" id="SSF88659">
    <property type="entry name" value="Sigma3 and sigma4 domains of RNA polymerase sigma factors"/>
    <property type="match status" value="1"/>
</dbReference>
<dbReference type="Gene3D" id="1.10.10.10">
    <property type="entry name" value="Winged helix-like DNA-binding domain superfamily/Winged helix DNA-binding domain"/>
    <property type="match status" value="1"/>
</dbReference>
<evidence type="ECO:0000313" key="7">
    <source>
        <dbReference type="Proteomes" id="UP001057877"/>
    </source>
</evidence>
<dbReference type="PROSITE" id="PS00622">
    <property type="entry name" value="HTH_LUXR_1"/>
    <property type="match status" value="1"/>
</dbReference>
<evidence type="ECO:0000256" key="2">
    <source>
        <dbReference type="ARBA" id="ARBA00023015"/>
    </source>
</evidence>
<dbReference type="EMBL" id="CP091430">
    <property type="protein sequence ID" value="UVI33597.1"/>
    <property type="molecule type" value="Genomic_DNA"/>
</dbReference>
<dbReference type="InterPro" id="IPR036388">
    <property type="entry name" value="WH-like_DNA-bd_sf"/>
</dbReference>